<dbReference type="AlphaFoldDB" id="A0A9W4G391"/>
<accession>A0A9W4G391</accession>
<dbReference type="RefSeq" id="WP_254173070.1">
    <property type="nucleotide sequence ID" value="NZ_LR882967.1"/>
</dbReference>
<evidence type="ECO:0000313" key="1">
    <source>
        <dbReference type="EMBL" id="CAD5924346.1"/>
    </source>
</evidence>
<keyword evidence="2" id="KW-1185">Reference proteome</keyword>
<organism evidence="1 2">
    <name type="scientific">Planktothrix pseudagardhii</name>
    <dbReference type="NCBI Taxonomy" id="132604"/>
    <lineage>
        <taxon>Bacteria</taxon>
        <taxon>Bacillati</taxon>
        <taxon>Cyanobacteriota</taxon>
        <taxon>Cyanophyceae</taxon>
        <taxon>Oscillatoriophycideae</taxon>
        <taxon>Oscillatoriales</taxon>
        <taxon>Microcoleaceae</taxon>
        <taxon>Planktothrix</taxon>
    </lineage>
</organism>
<dbReference type="EMBL" id="LR882967">
    <property type="protein sequence ID" value="CAD5924346.1"/>
    <property type="molecule type" value="Genomic_DNA"/>
</dbReference>
<reference evidence="1" key="1">
    <citation type="submission" date="2020-09" db="EMBL/GenBank/DDBJ databases">
        <authorList>
            <person name="Blom J."/>
        </authorList>
    </citation>
    <scope>NUCLEOTIDE SEQUENCE</scope>
    <source>
        <strain evidence="1">No.713</strain>
    </source>
</reference>
<name>A0A9W4G391_9CYAN</name>
<evidence type="ECO:0008006" key="3">
    <source>
        <dbReference type="Google" id="ProtNLM"/>
    </source>
</evidence>
<sequence length="405" mass="46844">MLVFFIHGVATRDACYSSNLQQLIKTEFSHREEKNPHFYAGFWGSALTDMGKIWNGIDEDLAAVKKKYPKIDTEEIFRYRPFREGLFSQFLGDFFTYMNLDKGREIRKTIAQQLYNFIKQNPDDSELHIVAHSLGTVILWDVLFSDRFSAKDPALSIRAMIRELENQTDVKLKHQVNLKSITIMGSPILLINMMLDVRPEKVNQFAHSYSSEQPLRWLNLIHASDLIAYPLKASLHLDENSYLKFEDEYLLEDVNLAEKTARSLGQNELAMVLGSSDAHKSYWNCPQTARLITNNILNQRKVIFQNFLKTVIHHLSQVKGMTPTSDEVMGIKLNYHSKNIRKGDLYLQFPDKSGKIYLYINAINVHHVYVLDSDNELQFGGYVGWIDQEGLMEKLELIKGLMINR</sequence>
<evidence type="ECO:0000313" key="2">
    <source>
        <dbReference type="Proteomes" id="UP001153719"/>
    </source>
</evidence>
<proteinExistence type="predicted"/>
<dbReference type="Proteomes" id="UP001153719">
    <property type="component" value="Chromosome"/>
</dbReference>
<protein>
    <recommendedName>
        <fullName evidence="3">DUF676 domain-containing protein</fullName>
    </recommendedName>
</protein>
<gene>
    <name evidence="1" type="ORF">NO713_00871</name>
</gene>
<dbReference type="KEGG" id="ppsu:NO713_00871"/>